<organism evidence="2">
    <name type="scientific">Echinococcus granulosus</name>
    <name type="common">Hydatid tapeworm</name>
    <dbReference type="NCBI Taxonomy" id="6210"/>
    <lineage>
        <taxon>Eukaryota</taxon>
        <taxon>Metazoa</taxon>
        <taxon>Spiralia</taxon>
        <taxon>Lophotrochozoa</taxon>
        <taxon>Platyhelminthes</taxon>
        <taxon>Cestoda</taxon>
        <taxon>Eucestoda</taxon>
        <taxon>Cyclophyllidea</taxon>
        <taxon>Taeniidae</taxon>
        <taxon>Echinococcus</taxon>
        <taxon>Echinococcus granulosus group</taxon>
    </lineage>
</organism>
<evidence type="ECO:0000256" key="1">
    <source>
        <dbReference type="SAM" id="MobiDB-lite"/>
    </source>
</evidence>
<protein>
    <submittedName>
        <fullName evidence="4">TraG-D_C domain-containing protein</fullName>
    </submittedName>
</protein>
<evidence type="ECO:0000313" key="4">
    <source>
        <dbReference type="WBParaSite" id="EgrG_001100000"/>
    </source>
</evidence>
<reference evidence="4" key="3">
    <citation type="submission" date="2020-10" db="UniProtKB">
        <authorList>
            <consortium name="WormBaseParasite"/>
        </authorList>
    </citation>
    <scope>IDENTIFICATION</scope>
</reference>
<dbReference type="WBParaSite" id="EgrG_001100000">
    <property type="protein sequence ID" value="EgrG_001100000"/>
    <property type="gene ID" value="EgrG_001100000"/>
</dbReference>
<feature type="region of interest" description="Disordered" evidence="1">
    <location>
        <begin position="1"/>
        <end position="23"/>
    </location>
</feature>
<sequence>MINLTDGRINTKHDGSQIIAPHWSKSTNKSSLKKIEKHENGHLYKGTTVIIAAGAADLIPLMPERNHKILDLSQLQWIQQASHRLLRWSSSSS</sequence>
<dbReference type="Proteomes" id="UP000492820">
    <property type="component" value="Unassembled WGS sequence"/>
</dbReference>
<evidence type="ECO:0000313" key="2">
    <source>
        <dbReference type="EMBL" id="CDS23243.1"/>
    </source>
</evidence>
<proteinExistence type="predicted"/>
<dbReference type="EMBL" id="LK028589">
    <property type="protein sequence ID" value="CDS23243.1"/>
    <property type="molecule type" value="Genomic_DNA"/>
</dbReference>
<evidence type="ECO:0000313" key="3">
    <source>
        <dbReference type="Proteomes" id="UP000492820"/>
    </source>
</evidence>
<name>A0A068X000_ECHGR</name>
<reference evidence="2 3" key="1">
    <citation type="journal article" date="2013" name="Nature">
        <title>The genomes of four tapeworm species reveal adaptations to parasitism.</title>
        <authorList>
            <person name="Tsai I.J."/>
            <person name="Zarowiecki M."/>
            <person name="Holroyd N."/>
            <person name="Garciarrubio A."/>
            <person name="Sanchez-Flores A."/>
            <person name="Brooks K.L."/>
            <person name="Tracey A."/>
            <person name="Bobes R.J."/>
            <person name="Fragoso G."/>
            <person name="Sciutto E."/>
            <person name="Aslett M."/>
            <person name="Beasley H."/>
            <person name="Bennett H.M."/>
            <person name="Cai J."/>
            <person name="Camicia F."/>
            <person name="Clark R."/>
            <person name="Cucher M."/>
            <person name="De Silva N."/>
            <person name="Day T.A."/>
            <person name="Deplazes P."/>
            <person name="Estrada K."/>
            <person name="Fernandez C."/>
            <person name="Holland P.W."/>
            <person name="Hou J."/>
            <person name="Hu S."/>
            <person name="Huckvale T."/>
            <person name="Hung S.S."/>
            <person name="Kamenetzky L."/>
            <person name="Keane J.A."/>
            <person name="Kiss F."/>
            <person name="Koziol U."/>
            <person name="Lambert O."/>
            <person name="Liu K."/>
            <person name="Luo X."/>
            <person name="Luo Y."/>
            <person name="Macchiaroli N."/>
            <person name="Nichol S."/>
            <person name="Paps J."/>
            <person name="Parkinson J."/>
            <person name="Pouchkina-Stantcheva N."/>
            <person name="Riddiford N."/>
            <person name="Rosenzvit M."/>
            <person name="Salinas G."/>
            <person name="Wasmuth J.D."/>
            <person name="Zamanian M."/>
            <person name="Zheng Y."/>
            <person name="Cai X."/>
            <person name="Soberon X."/>
            <person name="Olson P.D."/>
            <person name="Laclette J.P."/>
            <person name="Brehm K."/>
            <person name="Berriman M."/>
            <person name="Garciarrubio A."/>
            <person name="Bobes R.J."/>
            <person name="Fragoso G."/>
            <person name="Sanchez-Flores A."/>
            <person name="Estrada K."/>
            <person name="Cevallos M.A."/>
            <person name="Morett E."/>
            <person name="Gonzalez V."/>
            <person name="Portillo T."/>
            <person name="Ochoa-Leyva A."/>
            <person name="Jose M.V."/>
            <person name="Sciutto E."/>
            <person name="Landa A."/>
            <person name="Jimenez L."/>
            <person name="Valdes V."/>
            <person name="Carrero J.C."/>
            <person name="Larralde C."/>
            <person name="Morales-Montor J."/>
            <person name="Limon-Lason J."/>
            <person name="Soberon X."/>
            <person name="Laclette J.P."/>
        </authorList>
    </citation>
    <scope>NUCLEOTIDE SEQUENCE [LARGE SCALE GENOMIC DNA]</scope>
</reference>
<gene>
    <name evidence="2" type="ORF">EgrG_001100000</name>
</gene>
<dbReference type="AlphaFoldDB" id="A0A068X000"/>
<reference evidence="2" key="2">
    <citation type="submission" date="2014-06" db="EMBL/GenBank/DDBJ databases">
        <authorList>
            <person name="Aslett M."/>
        </authorList>
    </citation>
    <scope>NUCLEOTIDE SEQUENCE</scope>
</reference>
<accession>A0A068X000</accession>